<dbReference type="OrthoDB" id="1733867at2759"/>
<dbReference type="Proteomes" id="UP000657918">
    <property type="component" value="Unassembled WGS sequence"/>
</dbReference>
<gene>
    <name evidence="1" type="ORF">SADUNF_Sadunf18G0030000</name>
</gene>
<comment type="caution">
    <text evidence="1">The sequence shown here is derived from an EMBL/GenBank/DDBJ whole genome shotgun (WGS) entry which is preliminary data.</text>
</comment>
<name>A0A835J557_9ROSI</name>
<evidence type="ECO:0000313" key="2">
    <source>
        <dbReference type="Proteomes" id="UP000657918"/>
    </source>
</evidence>
<accession>A0A835J557</accession>
<organism evidence="1 2">
    <name type="scientific">Salix dunnii</name>
    <dbReference type="NCBI Taxonomy" id="1413687"/>
    <lineage>
        <taxon>Eukaryota</taxon>
        <taxon>Viridiplantae</taxon>
        <taxon>Streptophyta</taxon>
        <taxon>Embryophyta</taxon>
        <taxon>Tracheophyta</taxon>
        <taxon>Spermatophyta</taxon>
        <taxon>Magnoliopsida</taxon>
        <taxon>eudicotyledons</taxon>
        <taxon>Gunneridae</taxon>
        <taxon>Pentapetalae</taxon>
        <taxon>rosids</taxon>
        <taxon>fabids</taxon>
        <taxon>Malpighiales</taxon>
        <taxon>Salicaceae</taxon>
        <taxon>Saliceae</taxon>
        <taxon>Salix</taxon>
    </lineage>
</organism>
<evidence type="ECO:0000313" key="1">
    <source>
        <dbReference type="EMBL" id="KAF9662214.1"/>
    </source>
</evidence>
<dbReference type="EMBL" id="JADGMS010000018">
    <property type="protein sequence ID" value="KAF9662214.1"/>
    <property type="molecule type" value="Genomic_DNA"/>
</dbReference>
<keyword evidence="2" id="KW-1185">Reference proteome</keyword>
<sequence length="87" mass="10233">MCSHTHHENSRRLLFLYCSDIMEIASYAPLLMNCNDRRWTLDAIAFNFVEALWNSELPGAKILLRRNMLLLVDIRYRRVKSSCKSSI</sequence>
<protein>
    <submittedName>
        <fullName evidence="1">Uncharacterized protein</fullName>
    </submittedName>
</protein>
<reference evidence="1 2" key="1">
    <citation type="submission" date="2020-10" db="EMBL/GenBank/DDBJ databases">
        <title>Plant Genome Project.</title>
        <authorList>
            <person name="Zhang R.-G."/>
        </authorList>
    </citation>
    <scope>NUCLEOTIDE SEQUENCE [LARGE SCALE GENOMIC DNA]</scope>
    <source>
        <strain evidence="1">FAFU-HL-1</strain>
        <tissue evidence="1">Leaf</tissue>
    </source>
</reference>
<dbReference type="AlphaFoldDB" id="A0A835J557"/>
<proteinExistence type="predicted"/>